<gene>
    <name evidence="2" type="ORF">IEN85_09915</name>
</gene>
<dbReference type="Proteomes" id="UP000622317">
    <property type="component" value="Unassembled WGS sequence"/>
</dbReference>
<keyword evidence="1" id="KW-0732">Signal</keyword>
<dbReference type="EMBL" id="JACYFG010000014">
    <property type="protein sequence ID" value="MBD5779808.1"/>
    <property type="molecule type" value="Genomic_DNA"/>
</dbReference>
<organism evidence="2 3">
    <name type="scientific">Pelagicoccus enzymogenes</name>
    <dbReference type="NCBI Taxonomy" id="2773457"/>
    <lineage>
        <taxon>Bacteria</taxon>
        <taxon>Pseudomonadati</taxon>
        <taxon>Verrucomicrobiota</taxon>
        <taxon>Opitutia</taxon>
        <taxon>Puniceicoccales</taxon>
        <taxon>Pelagicoccaceae</taxon>
        <taxon>Pelagicoccus</taxon>
    </lineage>
</organism>
<dbReference type="RefSeq" id="WP_191616944.1">
    <property type="nucleotide sequence ID" value="NZ_JACYFG010000014.1"/>
</dbReference>
<evidence type="ECO:0000313" key="2">
    <source>
        <dbReference type="EMBL" id="MBD5779808.1"/>
    </source>
</evidence>
<feature type="chain" id="PRO_5036954668" evidence="1">
    <location>
        <begin position="23"/>
        <end position="135"/>
    </location>
</feature>
<sequence>MIKLLRYIAFLLAILSTGCANEVENRLFYNLPQNKKITLITNPKIELIGIVFEDKATGKNRTAYLKNSVQLRENGYAMRGLEHRFYIGGSPDKYDDENLPFIFTRIFTLHGISDDPVDLNTFLDDPESYSDVFKN</sequence>
<dbReference type="AlphaFoldDB" id="A0A927FAC1"/>
<proteinExistence type="predicted"/>
<protein>
    <submittedName>
        <fullName evidence="2">Uncharacterized protein</fullName>
    </submittedName>
</protein>
<dbReference type="PROSITE" id="PS51257">
    <property type="entry name" value="PROKAR_LIPOPROTEIN"/>
    <property type="match status" value="1"/>
</dbReference>
<name>A0A927FAC1_9BACT</name>
<evidence type="ECO:0000313" key="3">
    <source>
        <dbReference type="Proteomes" id="UP000622317"/>
    </source>
</evidence>
<keyword evidence="3" id="KW-1185">Reference proteome</keyword>
<accession>A0A927FAC1</accession>
<feature type="signal peptide" evidence="1">
    <location>
        <begin position="1"/>
        <end position="22"/>
    </location>
</feature>
<comment type="caution">
    <text evidence="2">The sequence shown here is derived from an EMBL/GenBank/DDBJ whole genome shotgun (WGS) entry which is preliminary data.</text>
</comment>
<reference evidence="2" key="1">
    <citation type="submission" date="2020-09" db="EMBL/GenBank/DDBJ databases">
        <title>Pelagicoccus enzymogenes sp. nov. with an EPS production, isolated from marine sediment.</title>
        <authorList>
            <person name="Feng X."/>
        </authorList>
    </citation>
    <scope>NUCLEOTIDE SEQUENCE</scope>
    <source>
        <strain evidence="2">NFK12</strain>
    </source>
</reference>
<evidence type="ECO:0000256" key="1">
    <source>
        <dbReference type="SAM" id="SignalP"/>
    </source>
</evidence>